<dbReference type="EMBL" id="AYYE01001217">
    <property type="protein sequence ID" value="ETK06126.1"/>
    <property type="molecule type" value="Genomic_DNA"/>
</dbReference>
<sequence>MKTIKRTSLWLSFLFAIAMISIDLTAQAPVNRDRYIVLTIISDPDAESAFSLDPEDKRAYFYLTADTDNTPVEIIYGNIRNTIMVHSRERDAVGTQYVYLPKTSTMTIYGNVNGLNCYAAGHEPFVDLGPLDFNGGVQGPVSNLNISHNQGLKTLDCTNNMISLLDVSWNTGLEELNCSHNGLTTLDVSRNTALKVLDCSSNALGRIDVSHNTALISLSCSENGLSQIDVSRNTALKSLDCAANQLTQLDVSRNTALTDLNCFANELRSIDVSRNTTLTRLICSGNKLTALDIRPHTALEELNCQQNKIIQLDLSQNTALKSLRCSDNRLTTLDLSTNQSLKLLQCYGNQLTAAALDRIYCALPDRTGKEPGELFPAWTDDLDDIPDPDKPKVLATNGRNATRKNWEILYKSNLVSRSAPGGEVTGFTGRHICGSGK</sequence>
<organism evidence="4 5">
    <name type="scientific">Tannerella sp. oral taxon BU063 isolate Cell 1/3</name>
    <dbReference type="NCBI Taxonomy" id="1411022"/>
    <lineage>
        <taxon>Bacteria</taxon>
        <taxon>Pseudomonadati</taxon>
        <taxon>Bacteroidota</taxon>
        <taxon>Bacteroidia</taxon>
        <taxon>Bacteroidales</taxon>
        <taxon>Tannerellaceae</taxon>
        <taxon>Tannerella</taxon>
    </lineage>
</organism>
<feature type="signal peptide" evidence="3">
    <location>
        <begin position="1"/>
        <end position="26"/>
    </location>
</feature>
<evidence type="ECO:0008006" key="6">
    <source>
        <dbReference type="Google" id="ProtNLM"/>
    </source>
</evidence>
<name>W2CI21_9BACT</name>
<keyword evidence="3" id="KW-0732">Signal</keyword>
<dbReference type="PANTHER" id="PTHR47566:SF1">
    <property type="entry name" value="PROTEIN NUD1"/>
    <property type="match status" value="1"/>
</dbReference>
<proteinExistence type="predicted"/>
<comment type="caution">
    <text evidence="4">The sequence shown here is derived from an EMBL/GenBank/DDBJ whole genome shotgun (WGS) entry which is preliminary data.</text>
</comment>
<dbReference type="PATRIC" id="fig|1411022.3.peg.1858"/>
<dbReference type="Proteomes" id="UP000034982">
    <property type="component" value="Unassembled WGS sequence"/>
</dbReference>
<feature type="chain" id="PRO_5004812675" description="Cell wall anchor" evidence="3">
    <location>
        <begin position="27"/>
        <end position="437"/>
    </location>
</feature>
<evidence type="ECO:0000256" key="2">
    <source>
        <dbReference type="ARBA" id="ARBA00022737"/>
    </source>
</evidence>
<reference evidence="4 5" key="1">
    <citation type="submission" date="2013-11" db="EMBL/GenBank/DDBJ databases">
        <title>Single cell genomics of uncultured Tannerella BU063 (oral taxon 286).</title>
        <authorList>
            <person name="Beall C.J."/>
            <person name="Campbell A.G."/>
            <person name="Griffen A.L."/>
            <person name="Podar M."/>
            <person name="Leys E.J."/>
        </authorList>
    </citation>
    <scope>NUCLEOTIDE SEQUENCE [LARGE SCALE GENOMIC DNA]</scope>
    <source>
        <strain evidence="4">Cell 1/3</strain>
    </source>
</reference>
<dbReference type="PANTHER" id="PTHR47566">
    <property type="match status" value="1"/>
</dbReference>
<dbReference type="InterPro" id="IPR032675">
    <property type="entry name" value="LRR_dom_sf"/>
</dbReference>
<evidence type="ECO:0000313" key="5">
    <source>
        <dbReference type="Proteomes" id="UP000034982"/>
    </source>
</evidence>
<protein>
    <recommendedName>
        <fullName evidence="6">Cell wall anchor</fullName>
    </recommendedName>
</protein>
<dbReference type="SUPFAM" id="SSF52058">
    <property type="entry name" value="L domain-like"/>
    <property type="match status" value="1"/>
</dbReference>
<dbReference type="InterPro" id="IPR052574">
    <property type="entry name" value="CDIRP"/>
</dbReference>
<dbReference type="GO" id="GO:0035591">
    <property type="term" value="F:signaling adaptor activity"/>
    <property type="evidence" value="ECO:0007669"/>
    <property type="project" value="TreeGrafter"/>
</dbReference>
<accession>W2CI21</accession>
<dbReference type="Gene3D" id="3.80.10.10">
    <property type="entry name" value="Ribonuclease Inhibitor"/>
    <property type="match status" value="2"/>
</dbReference>
<dbReference type="AlphaFoldDB" id="W2CI21"/>
<keyword evidence="1" id="KW-0433">Leucine-rich repeat</keyword>
<evidence type="ECO:0000256" key="1">
    <source>
        <dbReference type="ARBA" id="ARBA00022614"/>
    </source>
</evidence>
<gene>
    <name evidence="4" type="ORF">T230_14080</name>
</gene>
<evidence type="ECO:0000256" key="3">
    <source>
        <dbReference type="SAM" id="SignalP"/>
    </source>
</evidence>
<keyword evidence="2" id="KW-0677">Repeat</keyword>
<evidence type="ECO:0000313" key="4">
    <source>
        <dbReference type="EMBL" id="ETK06126.1"/>
    </source>
</evidence>